<dbReference type="EC" id="2.4.-.-" evidence="2"/>
<dbReference type="InterPro" id="IPR001296">
    <property type="entry name" value="Glyco_trans_1"/>
</dbReference>
<gene>
    <name evidence="2" type="ORF">QYH67_08570</name>
</gene>
<dbReference type="Proteomes" id="UP001171687">
    <property type="component" value="Unassembled WGS sequence"/>
</dbReference>
<evidence type="ECO:0000259" key="1">
    <source>
        <dbReference type="Pfam" id="PF00534"/>
    </source>
</evidence>
<dbReference type="Pfam" id="PF00534">
    <property type="entry name" value="Glycos_transf_1"/>
    <property type="match status" value="1"/>
</dbReference>
<reference evidence="2" key="1">
    <citation type="submission" date="2023-07" db="EMBL/GenBank/DDBJ databases">
        <title>Evaluation of the beneficial properties of pineapple isolates.</title>
        <authorList>
            <person name="Adefiranye O."/>
        </authorList>
    </citation>
    <scope>NUCLEOTIDE SEQUENCE</scope>
    <source>
        <strain evidence="2">PAPLE_T1</strain>
    </source>
</reference>
<dbReference type="GO" id="GO:0016757">
    <property type="term" value="F:glycosyltransferase activity"/>
    <property type="evidence" value="ECO:0007669"/>
    <property type="project" value="UniProtKB-KW"/>
</dbReference>
<comment type="caution">
    <text evidence="2">The sequence shown here is derived from an EMBL/GenBank/DDBJ whole genome shotgun (WGS) entry which is preliminary data.</text>
</comment>
<keyword evidence="2" id="KW-0808">Transferase</keyword>
<name>A0AAW7ME82_9STAP</name>
<dbReference type="SUPFAM" id="SSF53756">
    <property type="entry name" value="UDP-Glycosyltransferase/glycogen phosphorylase"/>
    <property type="match status" value="1"/>
</dbReference>
<dbReference type="CDD" id="cd03820">
    <property type="entry name" value="GT4_AmsD-like"/>
    <property type="match status" value="1"/>
</dbReference>
<protein>
    <submittedName>
        <fullName evidence="2">Glycosyltransferase family 4 protein</fullName>
        <ecNumber evidence="2">2.4.-.-</ecNumber>
    </submittedName>
</protein>
<dbReference type="RefSeq" id="WP_150888458.1">
    <property type="nucleotide sequence ID" value="NZ_CAKZJA010000006.1"/>
</dbReference>
<evidence type="ECO:0000313" key="3">
    <source>
        <dbReference type="Proteomes" id="UP001171687"/>
    </source>
</evidence>
<dbReference type="PANTHER" id="PTHR12526:SF630">
    <property type="entry name" value="GLYCOSYLTRANSFERASE"/>
    <property type="match status" value="1"/>
</dbReference>
<dbReference type="EMBL" id="JAUHQC010000011">
    <property type="protein sequence ID" value="MDN4533613.1"/>
    <property type="molecule type" value="Genomic_DNA"/>
</dbReference>
<accession>A0AAW7ME82</accession>
<proteinExistence type="predicted"/>
<organism evidence="2 3">
    <name type="scientific">Staphylococcus auricularis</name>
    <dbReference type="NCBI Taxonomy" id="29379"/>
    <lineage>
        <taxon>Bacteria</taxon>
        <taxon>Bacillati</taxon>
        <taxon>Bacillota</taxon>
        <taxon>Bacilli</taxon>
        <taxon>Bacillales</taxon>
        <taxon>Staphylococcaceae</taxon>
        <taxon>Staphylococcus</taxon>
    </lineage>
</organism>
<dbReference type="Gene3D" id="3.40.50.2000">
    <property type="entry name" value="Glycogen Phosphorylase B"/>
    <property type="match status" value="2"/>
</dbReference>
<keyword evidence="2" id="KW-0328">Glycosyltransferase</keyword>
<evidence type="ECO:0000313" key="2">
    <source>
        <dbReference type="EMBL" id="MDN4533613.1"/>
    </source>
</evidence>
<feature type="domain" description="Glycosyl transferase family 1" evidence="1">
    <location>
        <begin position="205"/>
        <end position="362"/>
    </location>
</feature>
<sequence length="384" mass="44008">MKSITFLMHNIYAMGGTVKSVTQLANTLAEKGHAVTIISVFRGSKQPYFELDPRIQIRNLTDYRPDPRNFKDIFINRLHKYTGFSKTKWLSSHEPGLSQFTHHVEKKIIKAIRSTNTDVLVGTRASYNILISKHGAVNIEKVGMEHMNLGAYPVEYRKEIVNAYQDLDRITTLTSSDQKRYQRYVKTPVYIVPNILDEPTLNLAKAQRIVAAGRLEYEKGFDLLIESIRVIQQSMRQLNYTLSIYGEGTEREHLQQLIDQYELNDCITLHPHTRQLAEKLAQSEMTIVPSRNEGFGMVILEAMNQGSIVISFDQNTGPESIIDNNINGYLVEHGNSEALGYKIRRLMNQELKNNPIIDEARKTVDLYKPEQVYQAFRTAINDKS</sequence>
<dbReference type="AlphaFoldDB" id="A0AAW7ME82"/>
<dbReference type="PANTHER" id="PTHR12526">
    <property type="entry name" value="GLYCOSYLTRANSFERASE"/>
    <property type="match status" value="1"/>
</dbReference>